<evidence type="ECO:0000313" key="2">
    <source>
        <dbReference type="Proteomes" id="UP001152795"/>
    </source>
</evidence>
<proteinExistence type="predicted"/>
<name>A0A7D9DIV7_PARCT</name>
<gene>
    <name evidence="1" type="ORF">PACLA_8A068339</name>
</gene>
<evidence type="ECO:0000313" key="1">
    <source>
        <dbReference type="EMBL" id="CAB3986690.1"/>
    </source>
</evidence>
<accession>A0A7D9DIV7</accession>
<dbReference type="EMBL" id="CACRXK020001056">
    <property type="protein sequence ID" value="CAB3986690.1"/>
    <property type="molecule type" value="Genomic_DNA"/>
</dbReference>
<organism evidence="1 2">
    <name type="scientific">Paramuricea clavata</name>
    <name type="common">Red gorgonian</name>
    <name type="synonym">Violescent sea-whip</name>
    <dbReference type="NCBI Taxonomy" id="317549"/>
    <lineage>
        <taxon>Eukaryota</taxon>
        <taxon>Metazoa</taxon>
        <taxon>Cnidaria</taxon>
        <taxon>Anthozoa</taxon>
        <taxon>Octocorallia</taxon>
        <taxon>Malacalcyonacea</taxon>
        <taxon>Plexauridae</taxon>
        <taxon>Paramuricea</taxon>
    </lineage>
</organism>
<protein>
    <submittedName>
        <fullName evidence="1">Uncharacterized protein</fullName>
    </submittedName>
</protein>
<comment type="caution">
    <text evidence="1">The sequence shown here is derived from an EMBL/GenBank/DDBJ whole genome shotgun (WGS) entry which is preliminary data.</text>
</comment>
<dbReference type="AlphaFoldDB" id="A0A7D9DIV7"/>
<keyword evidence="2" id="KW-1185">Reference proteome</keyword>
<sequence length="216" mass="24060">MAENKDSKMTYHVDTNYCEYVLIGDNITVNVYSQKGGEPQFIIAVASEEKEPPDTGKASQEMDARRKEIYKSSSVLEESKDKSHPAVFETTVKPQADAAGVKSPVQETSKTRQRISSLKKWVSLRGSTGGNKVQSEVLTNKEKRKVSLTSDNVGYIDTPPPSRRFSPATKKMCGKCVMNSEEQLPDDRSKNNIVLKTIFHSLAALNIVNIVFTTRR</sequence>
<reference evidence="1" key="1">
    <citation type="submission" date="2020-04" db="EMBL/GenBank/DDBJ databases">
        <authorList>
            <person name="Alioto T."/>
            <person name="Alioto T."/>
            <person name="Gomez Garrido J."/>
        </authorList>
    </citation>
    <scope>NUCLEOTIDE SEQUENCE</scope>
    <source>
        <strain evidence="1">A484AB</strain>
    </source>
</reference>
<dbReference type="Proteomes" id="UP001152795">
    <property type="component" value="Unassembled WGS sequence"/>
</dbReference>